<feature type="domain" description="HTH arsR-type" evidence="4">
    <location>
        <begin position="24"/>
        <end position="119"/>
    </location>
</feature>
<evidence type="ECO:0000256" key="1">
    <source>
        <dbReference type="ARBA" id="ARBA00023015"/>
    </source>
</evidence>
<dbReference type="GO" id="GO:0003700">
    <property type="term" value="F:DNA-binding transcription factor activity"/>
    <property type="evidence" value="ECO:0007669"/>
    <property type="project" value="InterPro"/>
</dbReference>
<dbReference type="InterPro" id="IPR011991">
    <property type="entry name" value="ArsR-like_HTH"/>
</dbReference>
<reference evidence="6" key="1">
    <citation type="submission" date="2016-10" db="EMBL/GenBank/DDBJ databases">
        <authorList>
            <person name="Varghese N."/>
            <person name="Submissions S."/>
        </authorList>
    </citation>
    <scope>NUCLEOTIDE SEQUENCE [LARGE SCALE GENOMIC DNA]</scope>
    <source>
        <strain evidence="6">DSM 45722</strain>
    </source>
</reference>
<evidence type="ECO:0000256" key="2">
    <source>
        <dbReference type="ARBA" id="ARBA00023125"/>
    </source>
</evidence>
<dbReference type="NCBIfam" id="NF033788">
    <property type="entry name" value="HTH_metalloreg"/>
    <property type="match status" value="1"/>
</dbReference>
<keyword evidence="2" id="KW-0238">DNA-binding</keyword>
<dbReference type="PROSITE" id="PS00846">
    <property type="entry name" value="HTH_ARSR_1"/>
    <property type="match status" value="1"/>
</dbReference>
<dbReference type="InterPro" id="IPR051011">
    <property type="entry name" value="Metal_resp_trans_reg"/>
</dbReference>
<evidence type="ECO:0000259" key="4">
    <source>
        <dbReference type="PROSITE" id="PS50987"/>
    </source>
</evidence>
<evidence type="ECO:0000256" key="3">
    <source>
        <dbReference type="ARBA" id="ARBA00023163"/>
    </source>
</evidence>
<proteinExistence type="predicted"/>
<dbReference type="InterPro" id="IPR018334">
    <property type="entry name" value="ArsR_HTH"/>
</dbReference>
<dbReference type="OrthoDB" id="9784339at2"/>
<dbReference type="SUPFAM" id="SSF46785">
    <property type="entry name" value="Winged helix' DNA-binding domain"/>
    <property type="match status" value="1"/>
</dbReference>
<protein>
    <submittedName>
        <fullName evidence="5">Transcriptional regulator, ArsR family</fullName>
    </submittedName>
</protein>
<dbReference type="InterPro" id="IPR001845">
    <property type="entry name" value="HTH_ArsR_DNA-bd_dom"/>
</dbReference>
<dbReference type="AlphaFoldDB" id="A0A1G4Z3N9"/>
<evidence type="ECO:0000313" key="5">
    <source>
        <dbReference type="EMBL" id="SCX60293.1"/>
    </source>
</evidence>
<dbReference type="GO" id="GO:0003677">
    <property type="term" value="F:DNA binding"/>
    <property type="evidence" value="ECO:0007669"/>
    <property type="project" value="UniProtKB-KW"/>
</dbReference>
<sequence length="139" mass="14405">MSADHCDLLCIDLPHAEAVRAGLPDIEQTEGPALRFKALSDPQRLRIAAALQVGGELCVCDLAWIAGASQNLVSHHVRVLRTAGLAASRKDGKLMMYRLTDTGRQLLAVAGLGGDNGSLASSSATGFASSTARGQVPGV</sequence>
<dbReference type="PROSITE" id="PS50987">
    <property type="entry name" value="HTH_ARSR_2"/>
    <property type="match status" value="1"/>
</dbReference>
<dbReference type="EMBL" id="FMUH01000009">
    <property type="protein sequence ID" value="SCX60293.1"/>
    <property type="molecule type" value="Genomic_DNA"/>
</dbReference>
<dbReference type="PANTHER" id="PTHR43132">
    <property type="entry name" value="ARSENICAL RESISTANCE OPERON REPRESSOR ARSR-RELATED"/>
    <property type="match status" value="1"/>
</dbReference>
<dbReference type="RefSeq" id="WP_092807810.1">
    <property type="nucleotide sequence ID" value="NZ_FMUH01000009.1"/>
</dbReference>
<gene>
    <name evidence="5" type="ORF">SAMN03159343_4069</name>
</gene>
<name>A0A1G4Z3N9_9ACTN</name>
<dbReference type="Gene3D" id="1.10.10.10">
    <property type="entry name" value="Winged helix-like DNA-binding domain superfamily/Winged helix DNA-binding domain"/>
    <property type="match status" value="1"/>
</dbReference>
<keyword evidence="3" id="KW-0804">Transcription</keyword>
<dbReference type="Proteomes" id="UP000198981">
    <property type="component" value="Unassembled WGS sequence"/>
</dbReference>
<evidence type="ECO:0000313" key="6">
    <source>
        <dbReference type="Proteomes" id="UP000198981"/>
    </source>
</evidence>
<dbReference type="SMART" id="SM00418">
    <property type="entry name" value="HTH_ARSR"/>
    <property type="match status" value="1"/>
</dbReference>
<dbReference type="Pfam" id="PF01022">
    <property type="entry name" value="HTH_5"/>
    <property type="match status" value="1"/>
</dbReference>
<dbReference type="PANTHER" id="PTHR43132:SF6">
    <property type="entry name" value="HTH-TYPE TRANSCRIPTIONAL REPRESSOR CZRA"/>
    <property type="match status" value="1"/>
</dbReference>
<dbReference type="InterPro" id="IPR036388">
    <property type="entry name" value="WH-like_DNA-bd_sf"/>
</dbReference>
<keyword evidence="6" id="KW-1185">Reference proteome</keyword>
<dbReference type="PRINTS" id="PR00778">
    <property type="entry name" value="HTHARSR"/>
</dbReference>
<organism evidence="5 6">
    <name type="scientific">Klenkia marina</name>
    <dbReference type="NCBI Taxonomy" id="1960309"/>
    <lineage>
        <taxon>Bacteria</taxon>
        <taxon>Bacillati</taxon>
        <taxon>Actinomycetota</taxon>
        <taxon>Actinomycetes</taxon>
        <taxon>Geodermatophilales</taxon>
        <taxon>Geodermatophilaceae</taxon>
        <taxon>Klenkia</taxon>
    </lineage>
</organism>
<dbReference type="STRING" id="1960309.SAMN03159343_4069"/>
<dbReference type="CDD" id="cd00090">
    <property type="entry name" value="HTH_ARSR"/>
    <property type="match status" value="1"/>
</dbReference>
<accession>A0A1G4Z3N9</accession>
<dbReference type="InterPro" id="IPR036390">
    <property type="entry name" value="WH_DNA-bd_sf"/>
</dbReference>
<keyword evidence="1" id="KW-0805">Transcription regulation</keyword>